<dbReference type="EMBL" id="VCKW01000053">
    <property type="protein sequence ID" value="TMR02222.1"/>
    <property type="molecule type" value="Genomic_DNA"/>
</dbReference>
<keyword evidence="3 7" id="KW-0812">Transmembrane</keyword>
<evidence type="ECO:0000259" key="8">
    <source>
        <dbReference type="Pfam" id="PF02683"/>
    </source>
</evidence>
<evidence type="ECO:0000256" key="6">
    <source>
        <dbReference type="SAM" id="MobiDB-lite"/>
    </source>
</evidence>
<dbReference type="AlphaFoldDB" id="A0A5C4JEV7"/>
<evidence type="ECO:0000256" key="1">
    <source>
        <dbReference type="ARBA" id="ARBA00004141"/>
    </source>
</evidence>
<evidence type="ECO:0000313" key="10">
    <source>
        <dbReference type="Proteomes" id="UP000309174"/>
    </source>
</evidence>
<feature type="transmembrane region" description="Helical" evidence="7">
    <location>
        <begin position="75"/>
        <end position="95"/>
    </location>
</feature>
<reference evidence="9 10" key="1">
    <citation type="submission" date="2019-05" db="EMBL/GenBank/DDBJ databases">
        <title>Draft genome sequence of Actinomadura sp. 14C53.</title>
        <authorList>
            <person name="Saricaoglu S."/>
            <person name="Isik K."/>
        </authorList>
    </citation>
    <scope>NUCLEOTIDE SEQUENCE [LARGE SCALE GENOMIC DNA]</scope>
    <source>
        <strain evidence="9 10">14C53</strain>
    </source>
</reference>
<dbReference type="PANTHER" id="PTHR31272">
    <property type="entry name" value="CYTOCHROME C-TYPE BIOGENESIS PROTEIN HI_1454-RELATED"/>
    <property type="match status" value="1"/>
</dbReference>
<proteinExistence type="inferred from homology"/>
<evidence type="ECO:0000256" key="2">
    <source>
        <dbReference type="ARBA" id="ARBA00006143"/>
    </source>
</evidence>
<evidence type="ECO:0000256" key="7">
    <source>
        <dbReference type="SAM" id="Phobius"/>
    </source>
</evidence>
<name>A0A5C4JEV7_9ACTN</name>
<organism evidence="9 10">
    <name type="scientific">Actinomadura soli</name>
    <dbReference type="NCBI Taxonomy" id="2508997"/>
    <lineage>
        <taxon>Bacteria</taxon>
        <taxon>Bacillati</taxon>
        <taxon>Actinomycetota</taxon>
        <taxon>Actinomycetes</taxon>
        <taxon>Streptosporangiales</taxon>
        <taxon>Thermomonosporaceae</taxon>
        <taxon>Actinomadura</taxon>
    </lineage>
</organism>
<keyword evidence="5 7" id="KW-0472">Membrane</keyword>
<dbReference type="PANTHER" id="PTHR31272:SF4">
    <property type="entry name" value="CYTOCHROME C-TYPE BIOGENESIS PROTEIN HI_1454-RELATED"/>
    <property type="match status" value="1"/>
</dbReference>
<dbReference type="InterPro" id="IPR003834">
    <property type="entry name" value="Cyt_c_assmbl_TM_dom"/>
</dbReference>
<dbReference type="OrthoDB" id="5244297at2"/>
<dbReference type="InterPro" id="IPR051790">
    <property type="entry name" value="Cytochrome_c-biogenesis_DsbD"/>
</dbReference>
<feature type="transmembrane region" description="Helical" evidence="7">
    <location>
        <begin position="190"/>
        <end position="211"/>
    </location>
</feature>
<feature type="transmembrane region" description="Helical" evidence="7">
    <location>
        <begin position="44"/>
        <end position="69"/>
    </location>
</feature>
<sequence length="296" mass="30720">MERISLALAAGLVAAFNPCGFALLPSYLTLLIAEPGAGGGWRALRLSAAMTAGFVTVFGVFGLLISALTTSIHQYLPWLTIVVGLALTGLGGWLVTGRELMLRLPRLQAGGLSGSLAGLYGYGASYAVASLSCTIAPFLAVTGLVSDGTGIVAGLAAFAAYGAGMGLVVGFLSMLVALAHDAAVARARRILPYVSRVSGVLLLVAGLYVAYYGWYETRLNAGAAADSPVVRTATEIQGALSTWIDQLGICWTAAAFGGLAAGTVTARGLWRHRRHRRHSATPGLRGRPMSRRDRDG</sequence>
<dbReference type="Proteomes" id="UP000309174">
    <property type="component" value="Unassembled WGS sequence"/>
</dbReference>
<comment type="caution">
    <text evidence="9">The sequence shown here is derived from an EMBL/GenBank/DDBJ whole genome shotgun (WGS) entry which is preliminary data.</text>
</comment>
<feature type="transmembrane region" description="Helical" evidence="7">
    <location>
        <begin position="116"/>
        <end position="139"/>
    </location>
</feature>
<accession>A0A5C4JEV7</accession>
<feature type="region of interest" description="Disordered" evidence="6">
    <location>
        <begin position="272"/>
        <end position="296"/>
    </location>
</feature>
<evidence type="ECO:0000313" key="9">
    <source>
        <dbReference type="EMBL" id="TMR02222.1"/>
    </source>
</evidence>
<feature type="transmembrane region" description="Helical" evidence="7">
    <location>
        <begin position="6"/>
        <end position="32"/>
    </location>
</feature>
<dbReference type="Pfam" id="PF02683">
    <property type="entry name" value="DsbD_TM"/>
    <property type="match status" value="1"/>
</dbReference>
<feature type="transmembrane region" description="Helical" evidence="7">
    <location>
        <begin position="151"/>
        <end position="178"/>
    </location>
</feature>
<gene>
    <name evidence="9" type="ORF">ETD83_13070</name>
</gene>
<dbReference type="GO" id="GO:0017004">
    <property type="term" value="P:cytochrome complex assembly"/>
    <property type="evidence" value="ECO:0007669"/>
    <property type="project" value="InterPro"/>
</dbReference>
<comment type="similarity">
    <text evidence="2">Belongs to the DsbD family.</text>
</comment>
<feature type="transmembrane region" description="Helical" evidence="7">
    <location>
        <begin position="251"/>
        <end position="270"/>
    </location>
</feature>
<keyword evidence="10" id="KW-1185">Reference proteome</keyword>
<evidence type="ECO:0000256" key="4">
    <source>
        <dbReference type="ARBA" id="ARBA00022989"/>
    </source>
</evidence>
<feature type="domain" description="Cytochrome C biogenesis protein transmembrane" evidence="8">
    <location>
        <begin position="5"/>
        <end position="209"/>
    </location>
</feature>
<comment type="subcellular location">
    <subcellularLocation>
        <location evidence="1">Membrane</location>
        <topology evidence="1">Multi-pass membrane protein</topology>
    </subcellularLocation>
</comment>
<keyword evidence="4 7" id="KW-1133">Transmembrane helix</keyword>
<dbReference type="GO" id="GO:0016020">
    <property type="term" value="C:membrane"/>
    <property type="evidence" value="ECO:0007669"/>
    <property type="project" value="UniProtKB-SubCell"/>
</dbReference>
<dbReference type="RefSeq" id="WP_138645369.1">
    <property type="nucleotide sequence ID" value="NZ_VCKW01000053.1"/>
</dbReference>
<evidence type="ECO:0000256" key="3">
    <source>
        <dbReference type="ARBA" id="ARBA00022692"/>
    </source>
</evidence>
<protein>
    <submittedName>
        <fullName evidence="9">Cytochrome c biogenesis protein CcdA</fullName>
    </submittedName>
</protein>
<evidence type="ECO:0000256" key="5">
    <source>
        <dbReference type="ARBA" id="ARBA00023136"/>
    </source>
</evidence>